<dbReference type="PANTHER" id="PTHR43771">
    <property type="entry name" value="PHOSPHOMANNOMUTASE"/>
    <property type="match status" value="1"/>
</dbReference>
<dbReference type="Proteomes" id="UP000185744">
    <property type="component" value="Unassembled WGS sequence"/>
</dbReference>
<feature type="domain" description="Alpha-D-phosphohexomutase alpha/beta/alpha" evidence="9">
    <location>
        <begin position="3"/>
        <end position="130"/>
    </location>
</feature>
<dbReference type="InterPro" id="IPR005846">
    <property type="entry name" value="A-D-PHexomutase_a/b/a-III"/>
</dbReference>
<feature type="domain" description="Alpha-D-phosphohexomutase C-terminal" evidence="8">
    <location>
        <begin position="373"/>
        <end position="441"/>
    </location>
</feature>
<protein>
    <submittedName>
        <fullName evidence="12">Phosphomannomutase</fullName>
    </submittedName>
</protein>
<comment type="cofactor">
    <cofactor evidence="1">
        <name>Mg(2+)</name>
        <dbReference type="ChEBI" id="CHEBI:18420"/>
    </cofactor>
</comment>
<dbReference type="Pfam" id="PF02879">
    <property type="entry name" value="PGM_PMM_II"/>
    <property type="match status" value="1"/>
</dbReference>
<dbReference type="NCBIfam" id="TIGR03990">
    <property type="entry name" value="Arch_GlmM"/>
    <property type="match status" value="1"/>
</dbReference>
<dbReference type="PROSITE" id="PS00710">
    <property type="entry name" value="PGM_PMM"/>
    <property type="match status" value="1"/>
</dbReference>
<dbReference type="InterPro" id="IPR036900">
    <property type="entry name" value="A-D-PHexomutase_C_sf"/>
</dbReference>
<dbReference type="PRINTS" id="PR00509">
    <property type="entry name" value="PGMPMM"/>
</dbReference>
<reference evidence="12" key="1">
    <citation type="submission" date="2016-12" db="EMBL/GenBank/DDBJ databases">
        <title>Discovery of methanogenic haloarchaea.</title>
        <authorList>
            <person name="Sorokin D.Y."/>
            <person name="Makarova K.S."/>
            <person name="Abbas B."/>
            <person name="Ferrer M."/>
            <person name="Golyshin P.N."/>
        </authorList>
    </citation>
    <scope>NUCLEOTIDE SEQUENCE [LARGE SCALE GENOMIC DNA]</scope>
    <source>
        <strain evidence="12">HMET1</strain>
    </source>
</reference>
<dbReference type="Gene3D" id="3.30.310.50">
    <property type="entry name" value="Alpha-D-phosphohexomutase, C-terminal domain"/>
    <property type="match status" value="1"/>
</dbReference>
<dbReference type="SUPFAM" id="SSF55957">
    <property type="entry name" value="Phosphoglucomutase, C-terminal domain"/>
    <property type="match status" value="1"/>
</dbReference>
<name>A0A1Q6DU64_METT1</name>
<dbReference type="Pfam" id="PF00408">
    <property type="entry name" value="PGM_PMM_IV"/>
    <property type="match status" value="1"/>
</dbReference>
<dbReference type="SUPFAM" id="SSF53738">
    <property type="entry name" value="Phosphoglucomutase, first 3 domains"/>
    <property type="match status" value="3"/>
</dbReference>
<accession>A0A1Q6DU64</accession>
<dbReference type="InterPro" id="IPR016066">
    <property type="entry name" value="A-D-PHexomutase_CS"/>
</dbReference>
<dbReference type="FunCoup" id="A0A1Q6DU64">
    <property type="interactions" value="88"/>
</dbReference>
<keyword evidence="3" id="KW-0597">Phosphoprotein</keyword>
<dbReference type="Pfam" id="PF02880">
    <property type="entry name" value="PGM_PMM_III"/>
    <property type="match status" value="1"/>
</dbReference>
<comment type="caution">
    <text evidence="12">The sequence shown here is derived from an EMBL/GenBank/DDBJ whole genome shotgun (WGS) entry which is preliminary data.</text>
</comment>
<evidence type="ECO:0000259" key="10">
    <source>
        <dbReference type="Pfam" id="PF02879"/>
    </source>
</evidence>
<dbReference type="FunFam" id="3.40.120.10:FF:000003">
    <property type="entry name" value="Phosphoglucosamine mutase"/>
    <property type="match status" value="1"/>
</dbReference>
<proteinExistence type="inferred from homology"/>
<evidence type="ECO:0000259" key="11">
    <source>
        <dbReference type="Pfam" id="PF02880"/>
    </source>
</evidence>
<evidence type="ECO:0000256" key="6">
    <source>
        <dbReference type="ARBA" id="ARBA00023235"/>
    </source>
</evidence>
<dbReference type="InterPro" id="IPR005843">
    <property type="entry name" value="A-D-PHexomutase_C"/>
</dbReference>
<dbReference type="Pfam" id="PF02878">
    <property type="entry name" value="PGM_PMM_I"/>
    <property type="match status" value="1"/>
</dbReference>
<evidence type="ECO:0000256" key="3">
    <source>
        <dbReference type="ARBA" id="ARBA00022553"/>
    </source>
</evidence>
<evidence type="ECO:0000256" key="5">
    <source>
        <dbReference type="ARBA" id="ARBA00022842"/>
    </source>
</evidence>
<comment type="similarity">
    <text evidence="2 7">Belongs to the phosphohexose mutase family.</text>
</comment>
<evidence type="ECO:0000259" key="9">
    <source>
        <dbReference type="Pfam" id="PF02878"/>
    </source>
</evidence>
<evidence type="ECO:0000256" key="7">
    <source>
        <dbReference type="RuleBase" id="RU004326"/>
    </source>
</evidence>
<feature type="domain" description="Alpha-D-phosphohexomutase alpha/beta/alpha" evidence="11">
    <location>
        <begin position="256"/>
        <end position="364"/>
    </location>
</feature>
<dbReference type="InParanoid" id="A0A1Q6DU64"/>
<dbReference type="GO" id="GO:0008966">
    <property type="term" value="F:phosphoglucosamine mutase activity"/>
    <property type="evidence" value="ECO:0007669"/>
    <property type="project" value="InterPro"/>
</dbReference>
<sequence>MPELFGTNGVRGIANEDLTPQLVLDLTRSLSTYIEEGPIAIARDTRETGDMLKRAAVSGIQSVGLDVVDLGVVPSPNLQYYVKESEAKSGVIITASHNPSEYNGVKMVDSDGVEYNKSELEEMEEIYFDGKYDKASWDCPGRVRETNPIYDYIREIRDLINEELISEKKFKVVVDPGNGAGCYVTPYLLREIGCKVITLNSQPDGNFPAREPEPLPENLGDLAETVRAVGADLGIAHDGDADRATFVDNRGNSHMGDDSLALLFKKMLKDREGDKVVTPVSSGNKVVDAIRDEGGEVIWTKVGSTVVAHKMIELGEDCACGGEENGGVIFPDFQYCRDGLLAASRLIELLAEKEKSFYELTDELSDYKSVKTKIKVENKKEVMKKVLDKVEKMEVDANYIDGAKIFYEDKWLLIRPSGTEPVIRVFTEAKKEKEAKKLAEEGLSLIEETMED</sequence>
<evidence type="ECO:0000256" key="2">
    <source>
        <dbReference type="ARBA" id="ARBA00010231"/>
    </source>
</evidence>
<keyword evidence="5 7" id="KW-0460">Magnesium</keyword>
<organism evidence="12 13">
    <name type="scientific">Methanohalarchaeum thermophilum</name>
    <dbReference type="NCBI Taxonomy" id="1903181"/>
    <lineage>
        <taxon>Archaea</taxon>
        <taxon>Methanobacteriati</taxon>
        <taxon>Methanobacteriota</taxon>
        <taxon>Methanonatronarchaeia</taxon>
        <taxon>Methanonatronarchaeales</taxon>
        <taxon>Methanonatronarchaeaceae</taxon>
        <taxon>Candidatus Methanohalarchaeum</taxon>
    </lineage>
</organism>
<dbReference type="Gene3D" id="3.40.120.10">
    <property type="entry name" value="Alpha-D-Glucose-1,6-Bisphosphate, subunit A, domain 3"/>
    <property type="match status" value="3"/>
</dbReference>
<evidence type="ECO:0000256" key="1">
    <source>
        <dbReference type="ARBA" id="ARBA00001946"/>
    </source>
</evidence>
<keyword evidence="13" id="KW-1185">Reference proteome</keyword>
<dbReference type="InterPro" id="IPR024086">
    <property type="entry name" value="GlmM_arc-type"/>
</dbReference>
<evidence type="ECO:0000256" key="4">
    <source>
        <dbReference type="ARBA" id="ARBA00022723"/>
    </source>
</evidence>
<dbReference type="FunFam" id="3.40.120.10:FF:000001">
    <property type="entry name" value="Phosphoglucosamine mutase"/>
    <property type="match status" value="1"/>
</dbReference>
<keyword evidence="6" id="KW-0413">Isomerase</keyword>
<dbReference type="STRING" id="1903181.BTN85_0378"/>
<dbReference type="EMBL" id="MSDW01000001">
    <property type="protein sequence ID" value="OKY77901.1"/>
    <property type="molecule type" value="Genomic_DNA"/>
</dbReference>
<dbReference type="InterPro" id="IPR005845">
    <property type="entry name" value="A-D-PHexomutase_a/b/a-II"/>
</dbReference>
<dbReference type="GO" id="GO:0005975">
    <property type="term" value="P:carbohydrate metabolic process"/>
    <property type="evidence" value="ECO:0007669"/>
    <property type="project" value="InterPro"/>
</dbReference>
<keyword evidence="4 7" id="KW-0479">Metal-binding</keyword>
<dbReference type="InterPro" id="IPR005841">
    <property type="entry name" value="Alpha-D-phosphohexomutase_SF"/>
</dbReference>
<dbReference type="PANTHER" id="PTHR43771:SF1">
    <property type="entry name" value="PHOSPHOMANNOMUTASE"/>
    <property type="match status" value="1"/>
</dbReference>
<dbReference type="AlphaFoldDB" id="A0A1Q6DU64"/>
<dbReference type="CDD" id="cd03087">
    <property type="entry name" value="PGM_like1"/>
    <property type="match status" value="1"/>
</dbReference>
<dbReference type="InterPro" id="IPR016055">
    <property type="entry name" value="A-D-PHexomutase_a/b/a-I/II/III"/>
</dbReference>
<evidence type="ECO:0000259" key="8">
    <source>
        <dbReference type="Pfam" id="PF00408"/>
    </source>
</evidence>
<gene>
    <name evidence="12" type="ORF">BTN85_0378</name>
</gene>
<dbReference type="InterPro" id="IPR005844">
    <property type="entry name" value="A-D-PHexomutase_a/b/a-I"/>
</dbReference>
<evidence type="ECO:0000313" key="12">
    <source>
        <dbReference type="EMBL" id="OKY77901.1"/>
    </source>
</evidence>
<evidence type="ECO:0000313" key="13">
    <source>
        <dbReference type="Proteomes" id="UP000185744"/>
    </source>
</evidence>
<feature type="domain" description="Alpha-D-phosphohexomutase alpha/beta/alpha" evidence="10">
    <location>
        <begin position="151"/>
        <end position="251"/>
    </location>
</feature>
<dbReference type="GO" id="GO:0000287">
    <property type="term" value="F:magnesium ion binding"/>
    <property type="evidence" value="ECO:0007669"/>
    <property type="project" value="InterPro"/>
</dbReference>